<dbReference type="PANTHER" id="PTHR31001:SF45">
    <property type="entry name" value="ZN(II)2CYS6 TRANSCRIPTION FACTOR (EUROFUNG)"/>
    <property type="match status" value="1"/>
</dbReference>
<dbReference type="InterPro" id="IPR050613">
    <property type="entry name" value="Sec_Metabolite_Reg"/>
</dbReference>
<protein>
    <recommendedName>
        <fullName evidence="4">Xylanolytic transcriptional activator regulatory domain-containing protein</fullName>
    </recommendedName>
</protein>
<evidence type="ECO:0000259" key="4">
    <source>
        <dbReference type="Pfam" id="PF04082"/>
    </source>
</evidence>
<dbReference type="InterPro" id="IPR007219">
    <property type="entry name" value="XnlR_reg_dom"/>
</dbReference>
<keyword evidence="2" id="KW-0539">Nucleus</keyword>
<comment type="caution">
    <text evidence="5">The sequence shown here is derived from an EMBL/GenBank/DDBJ whole genome shotgun (WGS) entry which is preliminary data.</text>
</comment>
<gene>
    <name evidence="5" type="ORF">N0V93_004496</name>
</gene>
<evidence type="ECO:0000256" key="2">
    <source>
        <dbReference type="ARBA" id="ARBA00023242"/>
    </source>
</evidence>
<evidence type="ECO:0000313" key="5">
    <source>
        <dbReference type="EMBL" id="KAJ4390897.1"/>
    </source>
</evidence>
<dbReference type="PANTHER" id="PTHR31001">
    <property type="entry name" value="UNCHARACTERIZED TRANSCRIPTIONAL REGULATORY PROTEIN"/>
    <property type="match status" value="1"/>
</dbReference>
<dbReference type="GO" id="GO:0006351">
    <property type="term" value="P:DNA-templated transcription"/>
    <property type="evidence" value="ECO:0007669"/>
    <property type="project" value="InterPro"/>
</dbReference>
<comment type="subcellular location">
    <subcellularLocation>
        <location evidence="1">Nucleus</location>
    </subcellularLocation>
</comment>
<dbReference type="Pfam" id="PF04082">
    <property type="entry name" value="Fungal_trans"/>
    <property type="match status" value="1"/>
</dbReference>
<evidence type="ECO:0000256" key="1">
    <source>
        <dbReference type="ARBA" id="ARBA00004123"/>
    </source>
</evidence>
<accession>A0A9W8YUT7</accession>
<feature type="region of interest" description="Disordered" evidence="3">
    <location>
        <begin position="1"/>
        <end position="24"/>
    </location>
</feature>
<organism evidence="5 6">
    <name type="scientific">Gnomoniopsis smithogilvyi</name>
    <dbReference type="NCBI Taxonomy" id="1191159"/>
    <lineage>
        <taxon>Eukaryota</taxon>
        <taxon>Fungi</taxon>
        <taxon>Dikarya</taxon>
        <taxon>Ascomycota</taxon>
        <taxon>Pezizomycotina</taxon>
        <taxon>Sordariomycetes</taxon>
        <taxon>Sordariomycetidae</taxon>
        <taxon>Diaporthales</taxon>
        <taxon>Gnomoniaceae</taxon>
        <taxon>Gnomoniopsis</taxon>
    </lineage>
</organism>
<name>A0A9W8YUT7_9PEZI</name>
<dbReference type="CDD" id="cd12148">
    <property type="entry name" value="fungal_TF_MHR"/>
    <property type="match status" value="1"/>
</dbReference>
<keyword evidence="6" id="KW-1185">Reference proteome</keyword>
<evidence type="ECO:0000256" key="3">
    <source>
        <dbReference type="SAM" id="MobiDB-lite"/>
    </source>
</evidence>
<dbReference type="AlphaFoldDB" id="A0A9W8YUT7"/>
<evidence type="ECO:0000313" key="6">
    <source>
        <dbReference type="Proteomes" id="UP001140453"/>
    </source>
</evidence>
<dbReference type="Proteomes" id="UP001140453">
    <property type="component" value="Unassembled WGS sequence"/>
</dbReference>
<dbReference type="GO" id="GO:0008270">
    <property type="term" value="F:zinc ion binding"/>
    <property type="evidence" value="ECO:0007669"/>
    <property type="project" value="InterPro"/>
</dbReference>
<dbReference type="GO" id="GO:0005634">
    <property type="term" value="C:nucleus"/>
    <property type="evidence" value="ECO:0007669"/>
    <property type="project" value="UniProtKB-SubCell"/>
</dbReference>
<feature type="domain" description="Xylanolytic transcriptional activator regulatory" evidence="4">
    <location>
        <begin position="174"/>
        <end position="322"/>
    </location>
</feature>
<dbReference type="GO" id="GO:0003677">
    <property type="term" value="F:DNA binding"/>
    <property type="evidence" value="ECO:0007669"/>
    <property type="project" value="InterPro"/>
</dbReference>
<proteinExistence type="predicted"/>
<dbReference type="EMBL" id="JAPEVB010000003">
    <property type="protein sequence ID" value="KAJ4390897.1"/>
    <property type="molecule type" value="Genomic_DNA"/>
</dbReference>
<reference evidence="5" key="1">
    <citation type="submission" date="2022-10" db="EMBL/GenBank/DDBJ databases">
        <title>Tapping the CABI collections for fungal endophytes: first genome assemblies for Collariella, Neodidymelliopsis, Ascochyta clinopodiicola, Didymella pomorum, Didymosphaeria variabile, Neocosmospora piperis and Neocucurbitaria cava.</title>
        <authorList>
            <person name="Hill R."/>
        </authorList>
    </citation>
    <scope>NUCLEOTIDE SEQUENCE</scope>
    <source>
        <strain evidence="5">IMI 355082</strain>
    </source>
</reference>
<sequence length="620" mass="70586">MHPPIIGGNQKAEASGQDDDVNDLVSNGETAIESSGEQMEHAVDFVHAIRKTTMEPVEDLSPNIELPLYNEQSPHPNSLPLTTPASNDLLADAWRYTSEVKKDDYNRWFLFGEPKENIDIASLHPGQAQILSLWQIYLANVDPMLKCTHSPTLQARIIDALGHMAEIPPLMNALMFSIYCVSIMTLADEECLVRFGSSKQNMLAGYQDACQQALLKCKAWRSSEIDALTALYLYLVSLRPHTDPRSLSAILAIVIRNAQRVGLHDEASHTKYPVLEAEMRRRLWWSFIAFDHRICELVEYKTSSLTPLWDCRLPLNVNDFELRSQMMTSPKGHERPTETLFPFVWSQVADSLRHSAFHLLFINPALNALRRSNTDCSTEDEVEFHEAIIEKHLSLCEPDDPLGFMTIWMARGQISRHHLLAYYAKYSKGSMQQTETQRRAALSYALSMLECDTKLRTSPLTKRFLWFINFHVPAIAYFHVINHTRKQPNENRSEELWKIMQDNWNARAANRASARKRNEQMTFEGFAQSVARGWEAFGAALRRDIEDEMLVKEDLVETSSSEGSSMTETIHVGGQMTPDDGLFELGTGLYPNIGGQSSMGVELAHFWTAMDWRFMDPQGW</sequence>
<dbReference type="OrthoDB" id="2269373at2759"/>